<keyword evidence="1" id="KW-0677">Repeat</keyword>
<dbReference type="PANTHER" id="PTHR24161:SF124">
    <property type="entry name" value="TRANSIENT RECEPTOR POTENTIAL CHANNEL PYREXIA"/>
    <property type="match status" value="1"/>
</dbReference>
<dbReference type="InterPro" id="IPR002110">
    <property type="entry name" value="Ankyrin_rpt"/>
</dbReference>
<dbReference type="SUPFAM" id="SSF48403">
    <property type="entry name" value="Ankyrin repeat"/>
    <property type="match status" value="1"/>
</dbReference>
<reference evidence="2" key="1">
    <citation type="journal article" date="2020" name="Nature">
        <title>Giant virus diversity and host interactions through global metagenomics.</title>
        <authorList>
            <person name="Schulz F."/>
            <person name="Roux S."/>
            <person name="Paez-Espino D."/>
            <person name="Jungbluth S."/>
            <person name="Walsh D.A."/>
            <person name="Denef V.J."/>
            <person name="McMahon K.D."/>
            <person name="Konstantinidis K.T."/>
            <person name="Eloe-Fadrosh E.A."/>
            <person name="Kyrpides N.C."/>
            <person name="Woyke T."/>
        </authorList>
    </citation>
    <scope>NUCLEOTIDE SEQUENCE</scope>
    <source>
        <strain evidence="2">GVMAG-M-3300020192-26</strain>
    </source>
</reference>
<dbReference type="AlphaFoldDB" id="A0A6C0C8P7"/>
<sequence length="386" mass="43734">MDLNYILRHAVRTARTDVSQELIDKGADPCHVDLDHKSALDYAYEFRQKSQIEILCKNKADINKERDGCSIIMSEFTRSIHDDKMTKVLMDNGANPNVLLCGTISILQKVCFGDEKNGTSLLSLLLTYPNTLIDFKDVDGMTALQYASGNNFIKSVKILLKHGANLNVQSDNGSTILMYAISKGHHNMVLLLLSQKNIEINSQDNEGMTALHHACECGNISAVALLILHGADTKIVDNKRFPALHYNKTGGAIECLFNYAAMKEKNEPKEIIIAQTELAKKVLNSNIKLVDPDEVRELYGSHISVMSDYGSPRKICQRVGDKYQTWFRPIGWSDWMPLPPNFKANVEYTDEPMPCHIYRKKNRRIRFNFIVKECGTVSHYRDAYER</sequence>
<dbReference type="Pfam" id="PF00023">
    <property type="entry name" value="Ank"/>
    <property type="match status" value="1"/>
</dbReference>
<dbReference type="Gene3D" id="1.25.40.20">
    <property type="entry name" value="Ankyrin repeat-containing domain"/>
    <property type="match status" value="2"/>
</dbReference>
<organism evidence="2">
    <name type="scientific">viral metagenome</name>
    <dbReference type="NCBI Taxonomy" id="1070528"/>
    <lineage>
        <taxon>unclassified sequences</taxon>
        <taxon>metagenomes</taxon>
        <taxon>organismal metagenomes</taxon>
    </lineage>
</organism>
<dbReference type="PANTHER" id="PTHR24161">
    <property type="entry name" value="ANK_REP_REGION DOMAIN-CONTAINING PROTEIN-RELATED"/>
    <property type="match status" value="1"/>
</dbReference>
<dbReference type="InterPro" id="IPR036770">
    <property type="entry name" value="Ankyrin_rpt-contain_sf"/>
</dbReference>
<accession>A0A6C0C8P7</accession>
<dbReference type="SMART" id="SM00248">
    <property type="entry name" value="ANK"/>
    <property type="match status" value="6"/>
</dbReference>
<proteinExistence type="predicted"/>
<evidence type="ECO:0000313" key="2">
    <source>
        <dbReference type="EMBL" id="QHT00105.1"/>
    </source>
</evidence>
<dbReference type="EMBL" id="MN739352">
    <property type="protein sequence ID" value="QHT00105.1"/>
    <property type="molecule type" value="Genomic_DNA"/>
</dbReference>
<evidence type="ECO:0000256" key="1">
    <source>
        <dbReference type="ARBA" id="ARBA00022737"/>
    </source>
</evidence>
<name>A0A6C0C8P7_9ZZZZ</name>
<protein>
    <submittedName>
        <fullName evidence="2">Uncharacterized protein</fullName>
    </submittedName>
</protein>
<dbReference type="PROSITE" id="PS50088">
    <property type="entry name" value="ANK_REPEAT"/>
    <property type="match status" value="3"/>
</dbReference>
<dbReference type="Pfam" id="PF12796">
    <property type="entry name" value="Ank_2"/>
    <property type="match status" value="1"/>
</dbReference>
<dbReference type="PROSITE" id="PS50297">
    <property type="entry name" value="ANK_REP_REGION"/>
    <property type="match status" value="2"/>
</dbReference>